<dbReference type="Proteomes" id="UP000198793">
    <property type="component" value="Unassembled WGS sequence"/>
</dbReference>
<keyword evidence="1" id="KW-1133">Transmembrane helix</keyword>
<dbReference type="InterPro" id="IPR036365">
    <property type="entry name" value="PGBD-like_sf"/>
</dbReference>
<feature type="domain" description="Peptidoglycan binding-like" evidence="2">
    <location>
        <begin position="102"/>
        <end position="155"/>
    </location>
</feature>
<dbReference type="AlphaFoldDB" id="A0A1H0CNR4"/>
<name>A0A1H0CNR4_9HYPH</name>
<keyword evidence="3" id="KW-0378">Hydrolase</keyword>
<keyword evidence="1" id="KW-0812">Transmembrane</keyword>
<accession>A0A1H0CNR4</accession>
<dbReference type="InterPro" id="IPR036366">
    <property type="entry name" value="PGBDSf"/>
</dbReference>
<organism evidence="3 4">
    <name type="scientific">Aureimonas jatrophae</name>
    <dbReference type="NCBI Taxonomy" id="1166073"/>
    <lineage>
        <taxon>Bacteria</taxon>
        <taxon>Pseudomonadati</taxon>
        <taxon>Pseudomonadota</taxon>
        <taxon>Alphaproteobacteria</taxon>
        <taxon>Hyphomicrobiales</taxon>
        <taxon>Aurantimonadaceae</taxon>
        <taxon>Aureimonas</taxon>
    </lineage>
</organism>
<dbReference type="RefSeq" id="WP_170842427.1">
    <property type="nucleotide sequence ID" value="NZ_FNIT01000001.1"/>
</dbReference>
<proteinExistence type="predicted"/>
<dbReference type="Gene3D" id="1.10.101.10">
    <property type="entry name" value="PGBD-like superfamily/PGBD"/>
    <property type="match status" value="2"/>
</dbReference>
<keyword evidence="4" id="KW-1185">Reference proteome</keyword>
<reference evidence="3 4" key="1">
    <citation type="submission" date="2016-10" db="EMBL/GenBank/DDBJ databases">
        <authorList>
            <person name="de Groot N.N."/>
        </authorList>
    </citation>
    <scope>NUCLEOTIDE SEQUENCE [LARGE SCALE GENOMIC DNA]</scope>
    <source>
        <strain evidence="4">L7-484,KACC 16230,DSM 25025</strain>
    </source>
</reference>
<evidence type="ECO:0000256" key="1">
    <source>
        <dbReference type="SAM" id="Phobius"/>
    </source>
</evidence>
<dbReference type="EMBL" id="FNIT01000001">
    <property type="protein sequence ID" value="SDN59529.1"/>
    <property type="molecule type" value="Genomic_DNA"/>
</dbReference>
<feature type="domain" description="Peptidoglycan binding-like" evidence="2">
    <location>
        <begin position="197"/>
        <end position="252"/>
    </location>
</feature>
<dbReference type="SUPFAM" id="SSF47090">
    <property type="entry name" value="PGBD-like"/>
    <property type="match status" value="2"/>
</dbReference>
<keyword evidence="1" id="KW-0472">Membrane</keyword>
<evidence type="ECO:0000313" key="3">
    <source>
        <dbReference type="EMBL" id="SDN59529.1"/>
    </source>
</evidence>
<dbReference type="STRING" id="1166073.SAMN05192530_101392"/>
<evidence type="ECO:0000313" key="4">
    <source>
        <dbReference type="Proteomes" id="UP000198793"/>
    </source>
</evidence>
<dbReference type="GO" id="GO:0016787">
    <property type="term" value="F:hydrolase activity"/>
    <property type="evidence" value="ECO:0007669"/>
    <property type="project" value="UniProtKB-KW"/>
</dbReference>
<dbReference type="Pfam" id="PF01471">
    <property type="entry name" value="PG_binding_1"/>
    <property type="match status" value="2"/>
</dbReference>
<protein>
    <submittedName>
        <fullName evidence="3">Peptidoglycan-binding (PGRP) domain of peptidoglycan hydrolases-containing protein</fullName>
    </submittedName>
</protein>
<gene>
    <name evidence="3" type="ORF">SAMN05192530_101392</name>
</gene>
<feature type="transmembrane region" description="Helical" evidence="1">
    <location>
        <begin position="26"/>
        <end position="45"/>
    </location>
</feature>
<evidence type="ECO:0000259" key="2">
    <source>
        <dbReference type="Pfam" id="PF01471"/>
    </source>
</evidence>
<sequence>MTALAAQGLARGTARGAATCLGIIAARPVLFGSVALFGALAGLVGDNALNRQTGRHPHPMLVTRPDAGAATQRAGARAASAAPRVASAPRIENDPRILAFPLVSEVQTLLAEAGYYKLAVDGRPGQATDIAIRAFQRDHGLRVDGMATPLLLSQLRQGDDLAPASDSADQVASLIEGTDPAATGAVVSDASPGSADGDLVRQIQDRLARARIADVQPDGILGERTRAAIRTFEALEGMEPTGEPSTEILRRLEKASR</sequence>
<dbReference type="InterPro" id="IPR002477">
    <property type="entry name" value="Peptidoglycan-bd-like"/>
</dbReference>